<evidence type="ECO:0000313" key="3">
    <source>
        <dbReference type="Proteomes" id="UP000651475"/>
    </source>
</evidence>
<comment type="caution">
    <text evidence="2">The sequence shown here is derived from an EMBL/GenBank/DDBJ whole genome shotgun (WGS) entry which is preliminary data.</text>
</comment>
<sequence>MNHNSFLGKGWSFPPQFERSNEVTHMVVDEEDIRQSLIILLSTSRGERFNRQYGCNLNDFLHEEINPTTLQLMEEQIQRSVLLYEPRIELINVKFDTTQEVSGVILINLEYQIRKLNVVSNLVYPYYLENR</sequence>
<name>A0ABR7DLP6_9BACT</name>
<dbReference type="InterPro" id="IPR007048">
    <property type="entry name" value="IraD/Gp25-like"/>
</dbReference>
<keyword evidence="3" id="KW-1185">Reference proteome</keyword>
<gene>
    <name evidence="2" type="ORF">H8S65_06185</name>
</gene>
<reference evidence="2 3" key="1">
    <citation type="submission" date="2020-08" db="EMBL/GenBank/DDBJ databases">
        <title>Genome public.</title>
        <authorList>
            <person name="Liu C."/>
            <person name="Sun Q."/>
        </authorList>
    </citation>
    <scope>NUCLEOTIDE SEQUENCE [LARGE SCALE GENOMIC DNA]</scope>
    <source>
        <strain evidence="2 3">NSJ-79</strain>
    </source>
</reference>
<dbReference type="Pfam" id="PF04965">
    <property type="entry name" value="GPW_gp25"/>
    <property type="match status" value="1"/>
</dbReference>
<dbReference type="Proteomes" id="UP000651475">
    <property type="component" value="Unassembled WGS sequence"/>
</dbReference>
<protein>
    <submittedName>
        <fullName evidence="2">GPW/gp25 family protein</fullName>
    </submittedName>
</protein>
<dbReference type="EMBL" id="JACOOJ010000007">
    <property type="protein sequence ID" value="MBC5632357.1"/>
    <property type="molecule type" value="Genomic_DNA"/>
</dbReference>
<feature type="domain" description="IraD/Gp25-like" evidence="1">
    <location>
        <begin position="29"/>
        <end position="115"/>
    </location>
</feature>
<evidence type="ECO:0000259" key="1">
    <source>
        <dbReference type="Pfam" id="PF04965"/>
    </source>
</evidence>
<proteinExistence type="predicted"/>
<dbReference type="Gene3D" id="3.10.450.40">
    <property type="match status" value="1"/>
</dbReference>
<dbReference type="SUPFAM" id="SSF160719">
    <property type="entry name" value="gpW/gp25-like"/>
    <property type="match status" value="1"/>
</dbReference>
<evidence type="ECO:0000313" key="2">
    <source>
        <dbReference type="EMBL" id="MBC5632357.1"/>
    </source>
</evidence>
<organism evidence="2 3">
    <name type="scientific">Parabacteroides hominis</name>
    <dbReference type="NCBI Taxonomy" id="2763057"/>
    <lineage>
        <taxon>Bacteria</taxon>
        <taxon>Pseudomonadati</taxon>
        <taxon>Bacteroidota</taxon>
        <taxon>Bacteroidia</taxon>
        <taxon>Bacteroidales</taxon>
        <taxon>Tannerellaceae</taxon>
        <taxon>Parabacteroides</taxon>
    </lineage>
</organism>
<accession>A0ABR7DLP6</accession>